<evidence type="ECO:0000256" key="1">
    <source>
        <dbReference type="ARBA" id="ARBA00022679"/>
    </source>
</evidence>
<dbReference type="AlphaFoldDB" id="A0A6I4HV43"/>
<evidence type="ECO:0000313" key="4">
    <source>
        <dbReference type="EMBL" id="QQL50207.1"/>
    </source>
</evidence>
<evidence type="ECO:0008006" key="6">
    <source>
        <dbReference type="Google" id="ProtNLM"/>
    </source>
</evidence>
<dbReference type="KEGG" id="mgik:GO620_001775"/>
<dbReference type="Pfam" id="PF26334">
    <property type="entry name" value="Gtf3_N"/>
    <property type="match status" value="1"/>
</dbReference>
<dbReference type="PIRSF" id="PIRSF007023">
    <property type="entry name" value="UDP-Galf_transf"/>
    <property type="match status" value="1"/>
</dbReference>
<dbReference type="Pfam" id="PF26337">
    <property type="entry name" value="Gtf3_C"/>
    <property type="match status" value="1"/>
</dbReference>
<dbReference type="InterPro" id="IPR058591">
    <property type="entry name" value="Gtf3_N"/>
</dbReference>
<evidence type="ECO:0000313" key="5">
    <source>
        <dbReference type="Proteomes" id="UP000429232"/>
    </source>
</evidence>
<gene>
    <name evidence="4" type="ORF">GO620_001775</name>
</gene>
<reference evidence="4 5" key="1">
    <citation type="submission" date="2020-12" db="EMBL/GenBank/DDBJ databases">
        <title>HMF7856_wgs.fasta genome submission.</title>
        <authorList>
            <person name="Kang H."/>
            <person name="Kim H."/>
            <person name="Joh K."/>
        </authorList>
    </citation>
    <scope>NUCLEOTIDE SEQUENCE [LARGE SCALE GENOMIC DNA]</scope>
    <source>
        <strain evidence="4 5">HMF7856</strain>
    </source>
</reference>
<name>A0A6I4HV43_9SPHI</name>
<accession>A0A6I4HV43</accession>
<keyword evidence="5" id="KW-1185">Reference proteome</keyword>
<feature type="domain" description="Glucosyltransferase 3-like C-terminal" evidence="3">
    <location>
        <begin position="180"/>
        <end position="343"/>
    </location>
</feature>
<protein>
    <recommendedName>
        <fullName evidence="6">Glycosyltransferase involved in cell wall biosynthesis</fullName>
    </recommendedName>
</protein>
<dbReference type="EMBL" id="CP066775">
    <property type="protein sequence ID" value="QQL50207.1"/>
    <property type="molecule type" value="Genomic_DNA"/>
</dbReference>
<proteinExistence type="predicted"/>
<sequence length="353" mass="40515">MYLKYHFNISIGSAVHNAGNKAVNDCKRIMLDNGYIDLEISFSKKPYMIITNFLKLVYYLIRSYLLIKSRSIIVVQYPLLGINRFFPAYIGLLHYKKCKVICLIHDIESLRFQRDGRQIQKEIDGLNSYDLVISHNELMTKWLRKKGLNVVTKEINMFDYLFKSELINVRINNDISAKQVAFAGNLQRGKFLSKLKCLPGKVKFIIFGTLEDLSIPDGENVFYDGSYAPDQLLGHLKGNFGLIWDGDETADCSGPFGNYIRYNNPHKLSLYLAAGLPIIMPEKAALAHLIHEYKIGFTINDLSEIATAFLQIGEQEYHAMLKNTRELSQKVKEGFFLQTVLKDVEIELLHQEK</sequence>
<dbReference type="Proteomes" id="UP000429232">
    <property type="component" value="Chromosome"/>
</dbReference>
<feature type="domain" description="Glucosyltransferase 3-like N-terminal" evidence="2">
    <location>
        <begin position="5"/>
        <end position="150"/>
    </location>
</feature>
<organism evidence="4 5">
    <name type="scientific">Mucilaginibacter ginkgonis</name>
    <dbReference type="NCBI Taxonomy" id="2682091"/>
    <lineage>
        <taxon>Bacteria</taxon>
        <taxon>Pseudomonadati</taxon>
        <taxon>Bacteroidota</taxon>
        <taxon>Sphingobacteriia</taxon>
        <taxon>Sphingobacteriales</taxon>
        <taxon>Sphingobacteriaceae</taxon>
        <taxon>Mucilaginibacter</taxon>
    </lineage>
</organism>
<dbReference type="Gene3D" id="3.40.50.2000">
    <property type="entry name" value="Glycogen Phosphorylase B"/>
    <property type="match status" value="2"/>
</dbReference>
<keyword evidence="1" id="KW-0808">Transferase</keyword>
<dbReference type="RefSeq" id="WP_157522786.1">
    <property type="nucleotide sequence ID" value="NZ_CP066775.1"/>
</dbReference>
<evidence type="ECO:0000259" key="2">
    <source>
        <dbReference type="Pfam" id="PF26334"/>
    </source>
</evidence>
<evidence type="ECO:0000259" key="3">
    <source>
        <dbReference type="Pfam" id="PF26337"/>
    </source>
</evidence>
<dbReference type="InterPro" id="IPR058592">
    <property type="entry name" value="Gtf3_C"/>
</dbReference>